<dbReference type="Proteomes" id="UP000294847">
    <property type="component" value="Chromosome 3"/>
</dbReference>
<name>A0A4P7NDJ9_PYROR</name>
<gene>
    <name evidence="2" type="ORF">PoMZ_05026</name>
</gene>
<reference evidence="2 3" key="1">
    <citation type="journal article" date="2019" name="Mol. Biol. Evol.">
        <title>Blast fungal genomes show frequent chromosomal changes, gene gains and losses, and effector gene turnover.</title>
        <authorList>
            <person name="Gomez Luciano L.B."/>
            <person name="Jason Tsai I."/>
            <person name="Chuma I."/>
            <person name="Tosa Y."/>
            <person name="Chen Y.H."/>
            <person name="Li J.Y."/>
            <person name="Li M.Y."/>
            <person name="Jade Lu M.Y."/>
            <person name="Nakayashiki H."/>
            <person name="Li W.H."/>
        </authorList>
    </citation>
    <scope>NUCLEOTIDE SEQUENCE [LARGE SCALE GENOMIC DNA]</scope>
    <source>
        <strain evidence="2">MZ5-1-6</strain>
    </source>
</reference>
<sequence length="125" mass="14215">MKAYPRSQPSFIGQFLPSPPEEIWASDGFICRGTRFGPKDDSTTYDEHVTWPEDLVSANKDPFRNFWGPIIDSPKSKVYQISLAGIENRALDIDEAYRKDGKQHPRSNEGEIAMKDKIPWSNVQG</sequence>
<feature type="compositionally biased region" description="Basic and acidic residues" evidence="1">
    <location>
        <begin position="98"/>
        <end position="118"/>
    </location>
</feature>
<dbReference type="Gene3D" id="3.90.210.10">
    <property type="entry name" value="Heat-Labile Enterotoxin, subunit A"/>
    <property type="match status" value="1"/>
</dbReference>
<evidence type="ECO:0000256" key="1">
    <source>
        <dbReference type="SAM" id="MobiDB-lite"/>
    </source>
</evidence>
<dbReference type="AlphaFoldDB" id="A0A4P7NDJ9"/>
<accession>A0A4P7NDJ9</accession>
<organism evidence="2 3">
    <name type="scientific">Pyricularia oryzae</name>
    <name type="common">Rice blast fungus</name>
    <name type="synonym">Magnaporthe oryzae</name>
    <dbReference type="NCBI Taxonomy" id="318829"/>
    <lineage>
        <taxon>Eukaryota</taxon>
        <taxon>Fungi</taxon>
        <taxon>Dikarya</taxon>
        <taxon>Ascomycota</taxon>
        <taxon>Pezizomycotina</taxon>
        <taxon>Sordariomycetes</taxon>
        <taxon>Sordariomycetidae</taxon>
        <taxon>Magnaporthales</taxon>
        <taxon>Pyriculariaceae</taxon>
        <taxon>Pyricularia</taxon>
    </lineage>
</organism>
<evidence type="ECO:0000313" key="3">
    <source>
        <dbReference type="Proteomes" id="UP000294847"/>
    </source>
</evidence>
<dbReference type="EMBL" id="CP034206">
    <property type="protein sequence ID" value="QBZ60056.1"/>
    <property type="molecule type" value="Genomic_DNA"/>
</dbReference>
<protein>
    <submittedName>
        <fullName evidence="2">Uncharacterized protein</fullName>
    </submittedName>
</protein>
<dbReference type="SUPFAM" id="SSF56399">
    <property type="entry name" value="ADP-ribosylation"/>
    <property type="match status" value="1"/>
</dbReference>
<proteinExistence type="predicted"/>
<feature type="region of interest" description="Disordered" evidence="1">
    <location>
        <begin position="98"/>
        <end position="125"/>
    </location>
</feature>
<evidence type="ECO:0000313" key="2">
    <source>
        <dbReference type="EMBL" id="QBZ60056.1"/>
    </source>
</evidence>